<dbReference type="EMBL" id="AOPO01000003">
    <property type="protein sequence ID" value="ELY22041.1"/>
    <property type="molecule type" value="Genomic_DNA"/>
</dbReference>
<dbReference type="InterPro" id="IPR036388">
    <property type="entry name" value="WH-like_DNA-bd_sf"/>
</dbReference>
<protein>
    <submittedName>
        <fullName evidence="6">LysR, substrate-binding</fullName>
    </submittedName>
</protein>
<dbReference type="Gene3D" id="1.10.10.10">
    <property type="entry name" value="Winged helix-like DNA-binding domain superfamily/Winged helix DNA-binding domain"/>
    <property type="match status" value="1"/>
</dbReference>
<dbReference type="GO" id="GO:0006351">
    <property type="term" value="P:DNA-templated transcription"/>
    <property type="evidence" value="ECO:0007669"/>
    <property type="project" value="TreeGrafter"/>
</dbReference>
<dbReference type="PANTHER" id="PTHR30537:SF20">
    <property type="entry name" value="TRANSCRIPTIONAL REGULATORY PROTEIN"/>
    <property type="match status" value="1"/>
</dbReference>
<dbReference type="GO" id="GO:0043565">
    <property type="term" value="F:sequence-specific DNA binding"/>
    <property type="evidence" value="ECO:0007669"/>
    <property type="project" value="TreeGrafter"/>
</dbReference>
<evidence type="ECO:0000256" key="3">
    <source>
        <dbReference type="ARBA" id="ARBA00023125"/>
    </source>
</evidence>
<name>L9UBQ4_9GAMM</name>
<keyword evidence="3" id="KW-0238">DNA-binding</keyword>
<dbReference type="Pfam" id="PF03466">
    <property type="entry name" value="LysR_substrate"/>
    <property type="match status" value="1"/>
</dbReference>
<gene>
    <name evidence="6" type="ORF">HALTITAN_1175</name>
</gene>
<dbReference type="InterPro" id="IPR005119">
    <property type="entry name" value="LysR_subst-bd"/>
</dbReference>
<dbReference type="InterPro" id="IPR036390">
    <property type="entry name" value="WH_DNA-bd_sf"/>
</dbReference>
<reference evidence="6 7" key="1">
    <citation type="journal article" date="2013" name="Genome Announc.">
        <title>Draft Genome of the Marine Gammaproteobacterium Halomonas titanicae.</title>
        <authorList>
            <person name="Sanchez-Porro C."/>
            <person name="de la Haba R.R."/>
            <person name="Cruz-Hernandez N."/>
            <person name="Gonzalez J.M."/>
            <person name="Reyes-Guirao C."/>
            <person name="Navarro-Sampedro L."/>
            <person name="Carballo M."/>
            <person name="Ventosa A."/>
        </authorList>
    </citation>
    <scope>NUCLEOTIDE SEQUENCE [LARGE SCALE GENOMIC DNA]</scope>
    <source>
        <strain evidence="6 7">BH1</strain>
    </source>
</reference>
<evidence type="ECO:0000256" key="1">
    <source>
        <dbReference type="ARBA" id="ARBA00009437"/>
    </source>
</evidence>
<evidence type="ECO:0000256" key="4">
    <source>
        <dbReference type="ARBA" id="ARBA00023163"/>
    </source>
</evidence>
<dbReference type="PATRIC" id="fig|1204738.3.peg.1777"/>
<evidence type="ECO:0000313" key="6">
    <source>
        <dbReference type="EMBL" id="ELY22041.1"/>
    </source>
</evidence>
<dbReference type="SUPFAM" id="SSF53850">
    <property type="entry name" value="Periplasmic binding protein-like II"/>
    <property type="match status" value="1"/>
</dbReference>
<dbReference type="InterPro" id="IPR058163">
    <property type="entry name" value="LysR-type_TF_proteobact-type"/>
</dbReference>
<dbReference type="SUPFAM" id="SSF46785">
    <property type="entry name" value="Winged helix' DNA-binding domain"/>
    <property type="match status" value="1"/>
</dbReference>
<dbReference type="PANTHER" id="PTHR30537">
    <property type="entry name" value="HTH-TYPE TRANSCRIPTIONAL REGULATOR"/>
    <property type="match status" value="1"/>
</dbReference>
<accession>L9UBQ4</accession>
<dbReference type="AlphaFoldDB" id="L9UBQ4"/>
<organism evidence="6 7">
    <name type="scientific">Vreelandella titanicae BH1</name>
    <dbReference type="NCBI Taxonomy" id="1204738"/>
    <lineage>
        <taxon>Bacteria</taxon>
        <taxon>Pseudomonadati</taxon>
        <taxon>Pseudomonadota</taxon>
        <taxon>Gammaproteobacteria</taxon>
        <taxon>Oceanospirillales</taxon>
        <taxon>Halomonadaceae</taxon>
        <taxon>Vreelandella</taxon>
    </lineage>
</organism>
<evidence type="ECO:0000313" key="7">
    <source>
        <dbReference type="Proteomes" id="UP000011651"/>
    </source>
</evidence>
<dbReference type="InterPro" id="IPR000847">
    <property type="entry name" value="LysR_HTH_N"/>
</dbReference>
<keyword evidence="2" id="KW-0805">Transcription regulation</keyword>
<dbReference type="FunFam" id="1.10.10.10:FF:000001">
    <property type="entry name" value="LysR family transcriptional regulator"/>
    <property type="match status" value="1"/>
</dbReference>
<comment type="similarity">
    <text evidence="1">Belongs to the LysR transcriptional regulatory family.</text>
</comment>
<sequence>MASIPIPIYFGMAFNERYCGFKACGKIATFQQDTFDLKSIVLIFTIKATSNVMKSTLEEQQAFVTVVDSGSITGAAERLGITVSGVSRALNRLEQKLGATLLRRTTRRLELTEEGETFLNHCRRILAAVEEAEEAMLDRHNQPQGRLRINAAPSFMQFVIVPVIGEFRARYPGITLELDTHDRFVDLLEQRVDLAIRIGKLEDSSLHARLLGYSPLRLLASPAYLERHGTPESIDDLQDHSLLGFSQLDHLNRWPLRRADGQPLHITPTLAASSGSTLIELAMAGEGIVCLADFMTITPRHNGTLVDVLPDCTEMQTQAVNAVYYRQTTLSQRTRLFMEFLAEQLQGQLHGSLSNH</sequence>
<dbReference type="Pfam" id="PF00126">
    <property type="entry name" value="HTH_1"/>
    <property type="match status" value="1"/>
</dbReference>
<dbReference type="Gene3D" id="3.40.190.10">
    <property type="entry name" value="Periplasmic binding protein-like II"/>
    <property type="match status" value="2"/>
</dbReference>
<dbReference type="GO" id="GO:0003700">
    <property type="term" value="F:DNA-binding transcription factor activity"/>
    <property type="evidence" value="ECO:0007669"/>
    <property type="project" value="InterPro"/>
</dbReference>
<keyword evidence="4" id="KW-0804">Transcription</keyword>
<evidence type="ECO:0000259" key="5">
    <source>
        <dbReference type="PROSITE" id="PS50931"/>
    </source>
</evidence>
<evidence type="ECO:0000256" key="2">
    <source>
        <dbReference type="ARBA" id="ARBA00023015"/>
    </source>
</evidence>
<dbReference type="PROSITE" id="PS50931">
    <property type="entry name" value="HTH_LYSR"/>
    <property type="match status" value="1"/>
</dbReference>
<feature type="domain" description="HTH lysR-type" evidence="5">
    <location>
        <begin position="61"/>
        <end position="112"/>
    </location>
</feature>
<comment type="caution">
    <text evidence="6">The sequence shown here is derived from an EMBL/GenBank/DDBJ whole genome shotgun (WGS) entry which is preliminary data.</text>
</comment>
<proteinExistence type="inferred from homology"/>
<dbReference type="Proteomes" id="UP000011651">
    <property type="component" value="Unassembled WGS sequence"/>
</dbReference>